<feature type="compositionally biased region" description="Polar residues" evidence="3">
    <location>
        <begin position="287"/>
        <end position="318"/>
    </location>
</feature>
<dbReference type="Proteomes" id="UP000789572">
    <property type="component" value="Unassembled WGS sequence"/>
</dbReference>
<evidence type="ECO:0000313" key="6">
    <source>
        <dbReference type="Proteomes" id="UP000789572"/>
    </source>
</evidence>
<feature type="compositionally biased region" description="Polar residues" evidence="3">
    <location>
        <begin position="118"/>
        <end position="127"/>
    </location>
</feature>
<dbReference type="SUPFAM" id="SSF58038">
    <property type="entry name" value="SNARE fusion complex"/>
    <property type="match status" value="1"/>
</dbReference>
<dbReference type="PROSITE" id="PS50892">
    <property type="entry name" value="V_SNARE"/>
    <property type="match status" value="1"/>
</dbReference>
<accession>A0A9N9AGF8</accession>
<keyword evidence="6" id="KW-1185">Reference proteome</keyword>
<evidence type="ECO:0000259" key="4">
    <source>
        <dbReference type="PROSITE" id="PS50892"/>
    </source>
</evidence>
<feature type="region of interest" description="Disordered" evidence="3">
    <location>
        <begin position="254"/>
        <end position="319"/>
    </location>
</feature>
<feature type="region of interest" description="Disordered" evidence="3">
    <location>
        <begin position="1"/>
        <end position="180"/>
    </location>
</feature>
<sequence>MADVGNNNETAAAELSENVETKPGGTDKTEGNGETSPRPQTLDSSVTDSSPSPDAQNSKMPTPSSSPLVEKTEQVLQSSAQSRELKQSVEEQNNHGVSTSPEVPPKEVAGKPLPPVPQTQALESTSPAIAHPPTQAPLSPQSTNLPSDIESSILDATQSSINASAEPKARQSTTSSDRAKKNFASAFTAVRGFLVRSSNMVVEKINQKLEEMDEEMLKAMEEEEMLKQVESNQIPNGEIDGGAKEVQNGQIITEEENRAAGDPVKSGVNEDDYKKKREELLGPSAPTAINNKNNTKYATVPTSSKSAARASQKNSTRSVFAETADALNERGDKLGQLNDKLEDMSNSSNEFARLAKQLAEKEANRKWYQLF</sequence>
<feature type="compositionally biased region" description="Polar residues" evidence="3">
    <location>
        <begin position="1"/>
        <end position="10"/>
    </location>
</feature>
<proteinExistence type="predicted"/>
<feature type="coiled-coil region" evidence="2">
    <location>
        <begin position="195"/>
        <end position="232"/>
    </location>
</feature>
<organism evidence="5 6">
    <name type="scientific">Paraglomus occultum</name>
    <dbReference type="NCBI Taxonomy" id="144539"/>
    <lineage>
        <taxon>Eukaryota</taxon>
        <taxon>Fungi</taxon>
        <taxon>Fungi incertae sedis</taxon>
        <taxon>Mucoromycota</taxon>
        <taxon>Glomeromycotina</taxon>
        <taxon>Glomeromycetes</taxon>
        <taxon>Paraglomerales</taxon>
        <taxon>Paraglomeraceae</taxon>
        <taxon>Paraglomus</taxon>
    </lineage>
</organism>
<feature type="compositionally biased region" description="Polar residues" evidence="3">
    <location>
        <begin position="32"/>
        <end position="42"/>
    </location>
</feature>
<dbReference type="InterPro" id="IPR042855">
    <property type="entry name" value="V_SNARE_CC"/>
</dbReference>
<feature type="compositionally biased region" description="Low complexity" evidence="3">
    <location>
        <begin position="43"/>
        <end position="54"/>
    </location>
</feature>
<evidence type="ECO:0000256" key="3">
    <source>
        <dbReference type="SAM" id="MobiDB-lite"/>
    </source>
</evidence>
<evidence type="ECO:0000313" key="5">
    <source>
        <dbReference type="EMBL" id="CAG8529976.1"/>
    </source>
</evidence>
<name>A0A9N9AGF8_9GLOM</name>
<reference evidence="5" key="1">
    <citation type="submission" date="2021-06" db="EMBL/GenBank/DDBJ databases">
        <authorList>
            <person name="Kallberg Y."/>
            <person name="Tangrot J."/>
            <person name="Rosling A."/>
        </authorList>
    </citation>
    <scope>NUCLEOTIDE SEQUENCE</scope>
    <source>
        <strain evidence="5">IA702</strain>
    </source>
</reference>
<dbReference type="AlphaFoldDB" id="A0A9N9AGF8"/>
<feature type="compositionally biased region" description="Polar residues" evidence="3">
    <location>
        <begin position="55"/>
        <end position="67"/>
    </location>
</feature>
<comment type="caution">
    <text evidence="5">The sequence shown here is derived from an EMBL/GenBank/DDBJ whole genome shotgun (WGS) entry which is preliminary data.</text>
</comment>
<dbReference type="CDD" id="cd15873">
    <property type="entry name" value="R-SNARE_STXBP5_6"/>
    <property type="match status" value="1"/>
</dbReference>
<dbReference type="EMBL" id="CAJVPJ010000486">
    <property type="protein sequence ID" value="CAG8529976.1"/>
    <property type="molecule type" value="Genomic_DNA"/>
</dbReference>
<keyword evidence="1 2" id="KW-0175">Coiled coil</keyword>
<gene>
    <name evidence="5" type="ORF">POCULU_LOCUS4010</name>
</gene>
<feature type="compositionally biased region" description="Basic and acidic residues" evidence="3">
    <location>
        <begin position="83"/>
        <end position="93"/>
    </location>
</feature>
<feature type="compositionally biased region" description="Basic and acidic residues" evidence="3">
    <location>
        <begin position="271"/>
        <end position="280"/>
    </location>
</feature>
<dbReference type="Gene3D" id="1.20.5.110">
    <property type="match status" value="1"/>
</dbReference>
<feature type="domain" description="V-SNARE coiled-coil homology" evidence="4">
    <location>
        <begin position="305"/>
        <end position="369"/>
    </location>
</feature>
<evidence type="ECO:0000256" key="1">
    <source>
        <dbReference type="PROSITE-ProRule" id="PRU00290"/>
    </source>
</evidence>
<dbReference type="OrthoDB" id="19944at2759"/>
<evidence type="ECO:0000256" key="2">
    <source>
        <dbReference type="SAM" id="Coils"/>
    </source>
</evidence>
<protein>
    <submittedName>
        <fullName evidence="5">6449_t:CDS:1</fullName>
    </submittedName>
</protein>
<feature type="compositionally biased region" description="Polar residues" evidence="3">
    <location>
        <begin position="136"/>
        <end position="163"/>
    </location>
</feature>